<dbReference type="PRINTS" id="PR00932">
    <property type="entry name" value="AMINO1PTASE"/>
</dbReference>
<feature type="region of interest" description="Disordered" evidence="12">
    <location>
        <begin position="48"/>
        <end position="67"/>
    </location>
</feature>
<evidence type="ECO:0000256" key="11">
    <source>
        <dbReference type="RuleBase" id="RU004386"/>
    </source>
</evidence>
<dbReference type="Gene3D" id="3.40.630.10">
    <property type="entry name" value="Zn peptidases"/>
    <property type="match status" value="1"/>
</dbReference>
<organism evidence="13 14">
    <name type="scientific">Stephanodiscus triporus</name>
    <dbReference type="NCBI Taxonomy" id="2934178"/>
    <lineage>
        <taxon>Eukaryota</taxon>
        <taxon>Sar</taxon>
        <taxon>Stramenopiles</taxon>
        <taxon>Ochrophyta</taxon>
        <taxon>Bacillariophyta</taxon>
        <taxon>Coscinodiscophyceae</taxon>
        <taxon>Thalassiosirophycidae</taxon>
        <taxon>Stephanodiscales</taxon>
        <taxon>Stephanodiscaceae</taxon>
        <taxon>Stephanodiscus</taxon>
    </lineage>
</organism>
<dbReference type="PANTHER" id="PTHR28570:SF3">
    <property type="entry name" value="ASPARTYL AMINOPEPTIDASE"/>
    <property type="match status" value="1"/>
</dbReference>
<comment type="caution">
    <text evidence="13">The sequence shown here is derived from an EMBL/GenBank/DDBJ whole genome shotgun (WGS) entry which is preliminary data.</text>
</comment>
<dbReference type="InterPro" id="IPR001948">
    <property type="entry name" value="Peptidase_M18"/>
</dbReference>
<keyword evidence="7 11" id="KW-0479">Metal-binding</keyword>
<keyword evidence="9 11" id="KW-0862">Zinc</keyword>
<accession>A0ABD3QLN0</accession>
<comment type="cofactor">
    <cofactor evidence="2">
        <name>Zn(2+)</name>
        <dbReference type="ChEBI" id="CHEBI:29105"/>
    </cofactor>
</comment>
<dbReference type="EC" id="3.4.11.21" evidence="4"/>
<evidence type="ECO:0000256" key="8">
    <source>
        <dbReference type="ARBA" id="ARBA00022801"/>
    </source>
</evidence>
<dbReference type="Proteomes" id="UP001530315">
    <property type="component" value="Unassembled WGS sequence"/>
</dbReference>
<evidence type="ECO:0000256" key="7">
    <source>
        <dbReference type="ARBA" id="ARBA00022723"/>
    </source>
</evidence>
<evidence type="ECO:0000256" key="4">
    <source>
        <dbReference type="ARBA" id="ARBA00011965"/>
    </source>
</evidence>
<dbReference type="PANTHER" id="PTHR28570">
    <property type="entry name" value="ASPARTYL AMINOPEPTIDASE"/>
    <property type="match status" value="1"/>
</dbReference>
<protein>
    <recommendedName>
        <fullName evidence="4">aspartyl aminopeptidase</fullName>
        <ecNumber evidence="4">3.4.11.21</ecNumber>
    </recommendedName>
</protein>
<evidence type="ECO:0000256" key="9">
    <source>
        <dbReference type="ARBA" id="ARBA00022833"/>
    </source>
</evidence>
<keyword evidence="6 11" id="KW-0645">Protease</keyword>
<comment type="catalytic activity">
    <reaction evidence="1">
        <text>Release of an N-terminal aspartate or glutamate from a peptide, with a preference for aspartate.</text>
        <dbReference type="EC" id="3.4.11.21"/>
    </reaction>
</comment>
<evidence type="ECO:0000256" key="5">
    <source>
        <dbReference type="ARBA" id="ARBA00022438"/>
    </source>
</evidence>
<evidence type="ECO:0000256" key="3">
    <source>
        <dbReference type="ARBA" id="ARBA00008290"/>
    </source>
</evidence>
<evidence type="ECO:0000313" key="14">
    <source>
        <dbReference type="Proteomes" id="UP001530315"/>
    </source>
</evidence>
<dbReference type="GO" id="GO:0008237">
    <property type="term" value="F:metallopeptidase activity"/>
    <property type="evidence" value="ECO:0007669"/>
    <property type="project" value="UniProtKB-KW"/>
</dbReference>
<keyword evidence="10 11" id="KW-0482">Metalloprotease</keyword>
<dbReference type="GO" id="GO:0004177">
    <property type="term" value="F:aminopeptidase activity"/>
    <property type="evidence" value="ECO:0007669"/>
    <property type="project" value="UniProtKB-KW"/>
</dbReference>
<gene>
    <name evidence="13" type="ORF">ACHAW5_002239</name>
</gene>
<sequence length="284" mass="31327">ELVKIDRAVLRIPNLAIHLQTAKEREAFEINKEDHLVPIIATAITRSLGGGGGGEDAPTDDENGDDEWRKRQEPLLMRLLASELNVHTDEVIDFELNLYDVQRASLGGAHSEFVHSSRLDNLASCYLSLRGLLDHVRCGGVEDDADISMIAMFDHEEGEIVIMRETTNPVVLGSVRSDCKVSFLPSNQRYATNAVTGLIVRELARRAKLKAVQEFVVRNDCGCGSTIGPILSANTGIRTIDLGCPQLSMHSIRETMGVKDLTHGLALFRAFFRDFATVDRSIES</sequence>
<dbReference type="InterPro" id="IPR023358">
    <property type="entry name" value="Peptidase_M18_dom2"/>
</dbReference>
<dbReference type="Pfam" id="PF02127">
    <property type="entry name" value="Peptidase_M18"/>
    <property type="match status" value="2"/>
</dbReference>
<dbReference type="SUPFAM" id="SSF53187">
    <property type="entry name" value="Zn-dependent exopeptidases"/>
    <property type="match status" value="1"/>
</dbReference>
<dbReference type="EMBL" id="JALLAZ020000192">
    <property type="protein sequence ID" value="KAL3801324.1"/>
    <property type="molecule type" value="Genomic_DNA"/>
</dbReference>
<evidence type="ECO:0000256" key="1">
    <source>
        <dbReference type="ARBA" id="ARBA00001335"/>
    </source>
</evidence>
<reference evidence="13 14" key="1">
    <citation type="submission" date="2024-10" db="EMBL/GenBank/DDBJ databases">
        <title>Updated reference genomes for cyclostephanoid diatoms.</title>
        <authorList>
            <person name="Roberts W.R."/>
            <person name="Alverson A.J."/>
        </authorList>
    </citation>
    <scope>NUCLEOTIDE SEQUENCE [LARGE SCALE GENOMIC DNA]</scope>
    <source>
        <strain evidence="13 14">AJA276-08</strain>
    </source>
</reference>
<evidence type="ECO:0000256" key="6">
    <source>
        <dbReference type="ARBA" id="ARBA00022670"/>
    </source>
</evidence>
<keyword evidence="14" id="KW-1185">Reference proteome</keyword>
<feature type="non-terminal residue" evidence="13">
    <location>
        <position position="1"/>
    </location>
</feature>
<evidence type="ECO:0000256" key="12">
    <source>
        <dbReference type="SAM" id="MobiDB-lite"/>
    </source>
</evidence>
<dbReference type="SUPFAM" id="SSF101821">
    <property type="entry name" value="Aminopeptidase/glucanase lid domain"/>
    <property type="match status" value="1"/>
</dbReference>
<dbReference type="GO" id="GO:0046872">
    <property type="term" value="F:metal ion binding"/>
    <property type="evidence" value="ECO:0007669"/>
    <property type="project" value="UniProtKB-KW"/>
</dbReference>
<evidence type="ECO:0000256" key="10">
    <source>
        <dbReference type="ARBA" id="ARBA00023049"/>
    </source>
</evidence>
<dbReference type="AlphaFoldDB" id="A0ABD3QLN0"/>
<evidence type="ECO:0000313" key="13">
    <source>
        <dbReference type="EMBL" id="KAL3801324.1"/>
    </source>
</evidence>
<dbReference type="Gene3D" id="2.30.250.10">
    <property type="entry name" value="Aminopeptidase i, Domain 2"/>
    <property type="match status" value="1"/>
</dbReference>
<proteinExistence type="inferred from homology"/>
<evidence type="ECO:0000256" key="2">
    <source>
        <dbReference type="ARBA" id="ARBA00001947"/>
    </source>
</evidence>
<keyword evidence="8 11" id="KW-0378">Hydrolase</keyword>
<keyword evidence="5 11" id="KW-0031">Aminopeptidase</keyword>
<comment type="similarity">
    <text evidence="3 11">Belongs to the peptidase M18 family.</text>
</comment>
<dbReference type="GO" id="GO:0006508">
    <property type="term" value="P:proteolysis"/>
    <property type="evidence" value="ECO:0007669"/>
    <property type="project" value="UniProtKB-KW"/>
</dbReference>
<dbReference type="GO" id="GO:0005737">
    <property type="term" value="C:cytoplasm"/>
    <property type="evidence" value="ECO:0007669"/>
    <property type="project" value="UniProtKB-ARBA"/>
</dbReference>
<name>A0ABD3QLN0_9STRA</name>